<comment type="caution">
    <text evidence="1">The sequence shown here is derived from an EMBL/GenBank/DDBJ whole genome shotgun (WGS) entry which is preliminary data.</text>
</comment>
<name>A0AAV3GQH1_ENTFC</name>
<gene>
    <name evidence="1" type="ORF">HMPREF1378_03210</name>
</gene>
<protein>
    <submittedName>
        <fullName evidence="1">Uncharacterized protein</fullName>
    </submittedName>
</protein>
<reference evidence="1 2" key="1">
    <citation type="submission" date="2012-04" db="EMBL/GenBank/DDBJ databases">
        <authorList>
            <person name="Weinstock G."/>
            <person name="Sodergren E."/>
            <person name="Lobos E.A."/>
            <person name="Fulton L."/>
            <person name="Fulton R."/>
            <person name="Courtney L."/>
            <person name="Fronick C."/>
            <person name="O'Laughlin M."/>
            <person name="Godfrey J."/>
            <person name="Wilson R.M."/>
            <person name="Miner T."/>
            <person name="Farmer C."/>
            <person name="Delehaunty K."/>
            <person name="Cordes M."/>
            <person name="Minx P."/>
            <person name="Tomlinson C."/>
            <person name="Chen J."/>
            <person name="Wollam A."/>
            <person name="Pepin K.H."/>
            <person name="Bhonagiri V."/>
            <person name="Zhang X."/>
            <person name="Suruliraj S."/>
            <person name="Warren W."/>
            <person name="Mitreva M."/>
            <person name="Mardis E.R."/>
            <person name="Wilson R.K."/>
        </authorList>
    </citation>
    <scope>NUCLEOTIDE SEQUENCE [LARGE SCALE GENOMIC DNA]</scope>
    <source>
        <strain evidence="1 2">R496</strain>
    </source>
</reference>
<sequence length="56" mass="6684">MNRPEEIASKNKRSMIVLYINWAFKNLKFKGRILVRLLDFKHKNNHTSNKKQSAIL</sequence>
<proteinExistence type="predicted"/>
<evidence type="ECO:0000313" key="2">
    <source>
        <dbReference type="Proteomes" id="UP000006402"/>
    </source>
</evidence>
<dbReference type="Proteomes" id="UP000006402">
    <property type="component" value="Unassembled WGS sequence"/>
</dbReference>
<dbReference type="EMBL" id="AMAH01000288">
    <property type="protein sequence ID" value="EJX47425.1"/>
    <property type="molecule type" value="Genomic_DNA"/>
</dbReference>
<dbReference type="AlphaFoldDB" id="A0AAV3GQH1"/>
<evidence type="ECO:0000313" key="1">
    <source>
        <dbReference type="EMBL" id="EJX47425.1"/>
    </source>
</evidence>
<organism evidence="1 2">
    <name type="scientific">Enterococcus faecium R496</name>
    <dbReference type="NCBI Taxonomy" id="1134836"/>
    <lineage>
        <taxon>Bacteria</taxon>
        <taxon>Bacillati</taxon>
        <taxon>Bacillota</taxon>
        <taxon>Bacilli</taxon>
        <taxon>Lactobacillales</taxon>
        <taxon>Enterococcaceae</taxon>
        <taxon>Enterococcus</taxon>
    </lineage>
</organism>
<accession>A0AAV3GQH1</accession>